<dbReference type="Proteomes" id="UP000606991">
    <property type="component" value="Unassembled WGS sequence"/>
</dbReference>
<keyword evidence="3 7" id="KW-0133">Cell shape</keyword>
<evidence type="ECO:0000256" key="2">
    <source>
        <dbReference type="ARBA" id="ARBA00022679"/>
    </source>
</evidence>
<dbReference type="PANTHER" id="PTHR30582">
    <property type="entry name" value="L,D-TRANSPEPTIDASE"/>
    <property type="match status" value="1"/>
</dbReference>
<dbReference type="InterPro" id="IPR038063">
    <property type="entry name" value="Transpep_catalytic_dom"/>
</dbReference>
<evidence type="ECO:0000256" key="1">
    <source>
        <dbReference type="ARBA" id="ARBA00004752"/>
    </source>
</evidence>
<dbReference type="PROSITE" id="PS51257">
    <property type="entry name" value="PROKAR_LIPOPROTEIN"/>
    <property type="match status" value="1"/>
</dbReference>
<dbReference type="GO" id="GO:0071555">
    <property type="term" value="P:cell wall organization"/>
    <property type="evidence" value="ECO:0007669"/>
    <property type="project" value="UniProtKB-UniRule"/>
</dbReference>
<keyword evidence="2" id="KW-0808">Transferase</keyword>
<comment type="pathway">
    <text evidence="1 7">Cell wall biogenesis; peptidoglycan biosynthesis.</text>
</comment>
<sequence>MISRRILLLAATFGGVGILAGCSAPVAGGGPASNGSANAVLAAAAPDVTVTPVDHATGVALDAPVTVTSNIGTLTSVSVTKVGGAAVPGAIADDGRTWTASDGLDLAAQYQVTANASGPGGTHTSTAVTFATVRSVSARLLTTSTPDDGATVGVGAPVDLHFNTSVPQAQRAALVQHLHVVSNPPQTGGWHWFDGASLHYRPENYWQSGTTVTVTANFHGLNAGNGVYGLASWTKSFTVGAKHVSMIDDTTHTMKVYTNDQLVNTWPVSLGKSGFRTLEGTLVVLYKAQKVMMDSCSTFGGAACHPGGANYYHDYVYWDTAVSTNGFFIHAAPWSEGSQGFADVSHGCINLSTSHAATYYSYAIPGDVVIISHTGNIADLSNGEADWQIPFAQWDNSGVAQGSNTAPPSTAGGP</sequence>
<dbReference type="GO" id="GO:0008360">
    <property type="term" value="P:regulation of cell shape"/>
    <property type="evidence" value="ECO:0007669"/>
    <property type="project" value="UniProtKB-UniRule"/>
</dbReference>
<dbReference type="Gene3D" id="2.40.440.10">
    <property type="entry name" value="L,D-transpeptidase catalytic domain-like"/>
    <property type="match status" value="1"/>
</dbReference>
<name>A0A934JVD3_9BACT</name>
<evidence type="ECO:0000256" key="7">
    <source>
        <dbReference type="PROSITE-ProRule" id="PRU01373"/>
    </source>
</evidence>
<dbReference type="Gene3D" id="2.60.40.3710">
    <property type="match status" value="1"/>
</dbReference>
<feature type="signal peptide" evidence="8">
    <location>
        <begin position="1"/>
        <end position="20"/>
    </location>
</feature>
<keyword evidence="8" id="KW-0732">Signal</keyword>
<keyword evidence="6 7" id="KW-0961">Cell wall biogenesis/degradation</keyword>
<organism evidence="10 11">
    <name type="scientific">Candidatus Aeolococcus gillhamiae</name>
    <dbReference type="NCBI Taxonomy" id="3127015"/>
    <lineage>
        <taxon>Bacteria</taxon>
        <taxon>Bacillati</taxon>
        <taxon>Candidatus Dormiibacterota</taxon>
        <taxon>Candidatus Dormibacteria</taxon>
        <taxon>Candidatus Aeolococcales</taxon>
        <taxon>Candidatus Aeolococcaceae</taxon>
        <taxon>Candidatus Aeolococcus</taxon>
    </lineage>
</organism>
<evidence type="ECO:0000256" key="4">
    <source>
        <dbReference type="ARBA" id="ARBA00022984"/>
    </source>
</evidence>
<proteinExistence type="predicted"/>
<feature type="chain" id="PRO_5037635514" evidence="8">
    <location>
        <begin position="21"/>
        <end position="414"/>
    </location>
</feature>
<gene>
    <name evidence="10" type="ORF">JF886_03220</name>
</gene>
<evidence type="ECO:0000256" key="6">
    <source>
        <dbReference type="ARBA" id="ARBA00023316"/>
    </source>
</evidence>
<evidence type="ECO:0000313" key="11">
    <source>
        <dbReference type="Proteomes" id="UP000606991"/>
    </source>
</evidence>
<feature type="domain" description="L,D-TPase catalytic" evidence="9">
    <location>
        <begin position="243"/>
        <end position="372"/>
    </location>
</feature>
<dbReference type="Gene3D" id="2.60.40.3780">
    <property type="match status" value="1"/>
</dbReference>
<dbReference type="PROSITE" id="PS52029">
    <property type="entry name" value="LD_TPASE"/>
    <property type="match status" value="1"/>
</dbReference>
<dbReference type="RefSeq" id="WP_337309563.1">
    <property type="nucleotide sequence ID" value="NZ_JAEKNS010000040.1"/>
</dbReference>
<keyword evidence="5" id="KW-0012">Acyltransferase</keyword>
<dbReference type="InterPro" id="IPR005490">
    <property type="entry name" value="LD_TPept_cat_dom"/>
</dbReference>
<dbReference type="Pfam" id="PF17964">
    <property type="entry name" value="Big_10"/>
    <property type="match status" value="1"/>
</dbReference>
<evidence type="ECO:0000256" key="8">
    <source>
        <dbReference type="SAM" id="SignalP"/>
    </source>
</evidence>
<evidence type="ECO:0000313" key="10">
    <source>
        <dbReference type="EMBL" id="MBJ7593864.1"/>
    </source>
</evidence>
<dbReference type="Pfam" id="PF03734">
    <property type="entry name" value="YkuD"/>
    <property type="match status" value="1"/>
</dbReference>
<dbReference type="GO" id="GO:0016746">
    <property type="term" value="F:acyltransferase activity"/>
    <property type="evidence" value="ECO:0007669"/>
    <property type="project" value="UniProtKB-KW"/>
</dbReference>
<comment type="caution">
    <text evidence="10">The sequence shown here is derived from an EMBL/GenBank/DDBJ whole genome shotgun (WGS) entry which is preliminary data.</text>
</comment>
<protein>
    <submittedName>
        <fullName evidence="10">L,D-transpeptidase family protein</fullName>
    </submittedName>
</protein>
<keyword evidence="4 7" id="KW-0573">Peptidoglycan synthesis</keyword>
<dbReference type="InterPro" id="IPR050979">
    <property type="entry name" value="LD-transpeptidase"/>
</dbReference>
<dbReference type="AlphaFoldDB" id="A0A934JVD3"/>
<dbReference type="SUPFAM" id="SSF141523">
    <property type="entry name" value="L,D-transpeptidase catalytic domain-like"/>
    <property type="match status" value="1"/>
</dbReference>
<dbReference type="CDD" id="cd16913">
    <property type="entry name" value="YkuD_like"/>
    <property type="match status" value="1"/>
</dbReference>
<feature type="active site" description="Proton donor/acceptor" evidence="7">
    <location>
        <position position="330"/>
    </location>
</feature>
<accession>A0A934JVD3</accession>
<feature type="active site" description="Nucleophile" evidence="7">
    <location>
        <position position="348"/>
    </location>
</feature>
<evidence type="ECO:0000256" key="5">
    <source>
        <dbReference type="ARBA" id="ARBA00023315"/>
    </source>
</evidence>
<evidence type="ECO:0000259" key="9">
    <source>
        <dbReference type="PROSITE" id="PS52029"/>
    </source>
</evidence>
<dbReference type="GO" id="GO:0005576">
    <property type="term" value="C:extracellular region"/>
    <property type="evidence" value="ECO:0007669"/>
    <property type="project" value="TreeGrafter"/>
</dbReference>
<reference evidence="10 11" key="1">
    <citation type="submission" date="2020-10" db="EMBL/GenBank/DDBJ databases">
        <title>Ca. Dormibacterota MAGs.</title>
        <authorList>
            <person name="Montgomery K."/>
        </authorList>
    </citation>
    <scope>NUCLEOTIDE SEQUENCE [LARGE SCALE GENOMIC DNA]</scope>
    <source>
        <strain evidence="10">SC8812_S17_18</strain>
    </source>
</reference>
<evidence type="ECO:0000256" key="3">
    <source>
        <dbReference type="ARBA" id="ARBA00022960"/>
    </source>
</evidence>
<dbReference type="InterPro" id="IPR041280">
    <property type="entry name" value="Big_10"/>
</dbReference>
<dbReference type="EMBL" id="JAEKNS010000040">
    <property type="protein sequence ID" value="MBJ7593864.1"/>
    <property type="molecule type" value="Genomic_DNA"/>
</dbReference>
<dbReference type="CDD" id="cd13432">
    <property type="entry name" value="LDT_IgD_like_2"/>
    <property type="match status" value="1"/>
</dbReference>
<dbReference type="GO" id="GO:0018104">
    <property type="term" value="P:peptidoglycan-protein cross-linking"/>
    <property type="evidence" value="ECO:0007669"/>
    <property type="project" value="TreeGrafter"/>
</dbReference>
<dbReference type="PANTHER" id="PTHR30582:SF2">
    <property type="entry name" value="L,D-TRANSPEPTIDASE YCIB-RELATED"/>
    <property type="match status" value="1"/>
</dbReference>
<dbReference type="GO" id="GO:0071972">
    <property type="term" value="F:peptidoglycan L,D-transpeptidase activity"/>
    <property type="evidence" value="ECO:0007669"/>
    <property type="project" value="TreeGrafter"/>
</dbReference>